<feature type="transmembrane region" description="Helical" evidence="8">
    <location>
        <begin position="259"/>
        <end position="278"/>
    </location>
</feature>
<accession>A0A562J782</accession>
<evidence type="ECO:0000256" key="4">
    <source>
        <dbReference type="ARBA" id="ARBA00022475"/>
    </source>
</evidence>
<dbReference type="NCBIfam" id="TIGR00974">
    <property type="entry name" value="3a0107s02c"/>
    <property type="match status" value="1"/>
</dbReference>
<dbReference type="RefSeq" id="WP_019227748.1">
    <property type="nucleotide sequence ID" value="NZ_DAMBUX010000008.1"/>
</dbReference>
<feature type="transmembrane region" description="Helical" evidence="8">
    <location>
        <begin position="117"/>
        <end position="137"/>
    </location>
</feature>
<reference evidence="10 11" key="1">
    <citation type="submission" date="2019-07" db="EMBL/GenBank/DDBJ databases">
        <title>Genomic Encyclopedia of Type Strains, Phase I: the one thousand microbial genomes (KMG-I) project.</title>
        <authorList>
            <person name="Kyrpides N."/>
        </authorList>
    </citation>
    <scope>NUCLEOTIDE SEQUENCE [LARGE SCALE GENOMIC DNA]</scope>
    <source>
        <strain evidence="10 11">DSM 13558</strain>
    </source>
</reference>
<dbReference type="EMBL" id="VLKH01000007">
    <property type="protein sequence ID" value="TWH78977.1"/>
    <property type="molecule type" value="Genomic_DNA"/>
</dbReference>
<dbReference type="InterPro" id="IPR035906">
    <property type="entry name" value="MetI-like_sf"/>
</dbReference>
<evidence type="ECO:0000256" key="6">
    <source>
        <dbReference type="ARBA" id="ARBA00022989"/>
    </source>
</evidence>
<gene>
    <name evidence="10" type="ORF">LY60_02503</name>
</gene>
<evidence type="ECO:0000256" key="5">
    <source>
        <dbReference type="ARBA" id="ARBA00022692"/>
    </source>
</evidence>
<feature type="domain" description="ABC transmembrane type-1" evidence="9">
    <location>
        <begin position="71"/>
        <end position="278"/>
    </location>
</feature>
<comment type="subcellular location">
    <subcellularLocation>
        <location evidence="1 8">Cell membrane</location>
        <topology evidence="1 8">Multi-pass membrane protein</topology>
    </subcellularLocation>
</comment>
<dbReference type="Proteomes" id="UP000315343">
    <property type="component" value="Unassembled WGS sequence"/>
</dbReference>
<evidence type="ECO:0000313" key="10">
    <source>
        <dbReference type="EMBL" id="TWH78977.1"/>
    </source>
</evidence>
<evidence type="ECO:0000256" key="1">
    <source>
        <dbReference type="ARBA" id="ARBA00004651"/>
    </source>
</evidence>
<evidence type="ECO:0000256" key="7">
    <source>
        <dbReference type="ARBA" id="ARBA00023136"/>
    </source>
</evidence>
<protein>
    <recommendedName>
        <fullName evidence="8">Phosphate transport system permease protein PstA</fullName>
    </recommendedName>
</protein>
<keyword evidence="7 8" id="KW-0472">Membrane</keyword>
<feature type="transmembrane region" description="Helical" evidence="8">
    <location>
        <begin position="187"/>
        <end position="212"/>
    </location>
</feature>
<dbReference type="GO" id="GO:0035435">
    <property type="term" value="P:phosphate ion transmembrane transport"/>
    <property type="evidence" value="ECO:0007669"/>
    <property type="project" value="InterPro"/>
</dbReference>
<keyword evidence="4 8" id="KW-1003">Cell membrane</keyword>
<feature type="transmembrane region" description="Helical" evidence="8">
    <location>
        <begin position="65"/>
        <end position="96"/>
    </location>
</feature>
<keyword evidence="5 8" id="KW-0812">Transmembrane</keyword>
<comment type="caution">
    <text evidence="10">The sequence shown here is derived from an EMBL/GenBank/DDBJ whole genome shotgun (WGS) entry which is preliminary data.</text>
</comment>
<dbReference type="InterPro" id="IPR000515">
    <property type="entry name" value="MetI-like"/>
</dbReference>
<evidence type="ECO:0000256" key="2">
    <source>
        <dbReference type="ARBA" id="ARBA00007069"/>
    </source>
</evidence>
<evidence type="ECO:0000313" key="11">
    <source>
        <dbReference type="Proteomes" id="UP000315343"/>
    </source>
</evidence>
<dbReference type="Gene3D" id="1.10.3720.10">
    <property type="entry name" value="MetI-like"/>
    <property type="match status" value="1"/>
</dbReference>
<evidence type="ECO:0000259" key="9">
    <source>
        <dbReference type="PROSITE" id="PS50928"/>
    </source>
</evidence>
<dbReference type="PANTHER" id="PTHR43470:SF3">
    <property type="entry name" value="PHOSPHATE TRANSPORT SYSTEM PERMEASE PROTEIN PSTA-RELATED"/>
    <property type="match status" value="1"/>
</dbReference>
<evidence type="ECO:0000256" key="3">
    <source>
        <dbReference type="ARBA" id="ARBA00022448"/>
    </source>
</evidence>
<dbReference type="GO" id="GO:0005886">
    <property type="term" value="C:plasma membrane"/>
    <property type="evidence" value="ECO:0007669"/>
    <property type="project" value="UniProtKB-SubCell"/>
</dbReference>
<keyword evidence="3" id="KW-0813">Transport</keyword>
<dbReference type="Pfam" id="PF00528">
    <property type="entry name" value="BPD_transp_1"/>
    <property type="match status" value="1"/>
</dbReference>
<feature type="transmembrane region" description="Helical" evidence="8">
    <location>
        <begin position="143"/>
        <end position="166"/>
    </location>
</feature>
<evidence type="ECO:0000256" key="8">
    <source>
        <dbReference type="RuleBase" id="RU363043"/>
    </source>
</evidence>
<organism evidence="10 11">
    <name type="scientific">Sedimentibacter saalensis</name>
    <dbReference type="NCBI Taxonomy" id="130788"/>
    <lineage>
        <taxon>Bacteria</taxon>
        <taxon>Bacillati</taxon>
        <taxon>Bacillota</taxon>
        <taxon>Tissierellia</taxon>
        <taxon>Sedimentibacter</taxon>
    </lineage>
</organism>
<dbReference type="OrthoDB" id="9785113at2"/>
<feature type="transmembrane region" description="Helical" evidence="8">
    <location>
        <begin position="20"/>
        <end position="45"/>
    </location>
</feature>
<keyword evidence="6 8" id="KW-1133">Transmembrane helix</keyword>
<dbReference type="PROSITE" id="PS50928">
    <property type="entry name" value="ABC_TM1"/>
    <property type="match status" value="1"/>
</dbReference>
<dbReference type="InterPro" id="IPR005672">
    <property type="entry name" value="Phosphate_PstA"/>
</dbReference>
<dbReference type="GO" id="GO:0005315">
    <property type="term" value="F:phosphate transmembrane transporter activity"/>
    <property type="evidence" value="ECO:0007669"/>
    <property type="project" value="InterPro"/>
</dbReference>
<proteinExistence type="inferred from homology"/>
<dbReference type="SUPFAM" id="SSF161098">
    <property type="entry name" value="MetI-like"/>
    <property type="match status" value="1"/>
</dbReference>
<dbReference type="CDD" id="cd06261">
    <property type="entry name" value="TM_PBP2"/>
    <property type="match status" value="1"/>
</dbReference>
<name>A0A562J782_9FIRM</name>
<comment type="similarity">
    <text evidence="2 8">Belongs to the binding-protein-dependent transport system permease family. CysTW subfamily.</text>
</comment>
<dbReference type="AlphaFoldDB" id="A0A562J782"/>
<dbReference type="PANTHER" id="PTHR43470">
    <property type="entry name" value="PHOSPHATE TRANSPORT SYSTEM PERMEASE PROTEIN PSTA-RELATED"/>
    <property type="match status" value="1"/>
</dbReference>
<sequence>MENTALEKSVLNKRKTKSLILRSLVWLCGILTVGILAYILLFILVRGIPNINMEFLFGEYNSESLSAFSSIVTTVEMIVISLVIAVPVGVFCAIYLHEYSKRGNKAVKVIRLAVDTLAGIPSIVYGLFGMIFFVNILGLRASVLSGVLTISIMILPVIISSSEEAIKSVPDMYREGSLGLGATRLRTVFSIVLPTAMPGILSGVILAIGRIVGETAALIFTSGTNVLENPTLDVMASQRTLAIHMYMLASEGLPHSKDMAFATGAILIIIVFLVNFAATKLAGRIGRLNNGK</sequence>
<keyword evidence="11" id="KW-1185">Reference proteome</keyword>